<comment type="caution">
    <text evidence="5">The sequence shown here is derived from an EMBL/GenBank/DDBJ whole genome shotgun (WGS) entry which is preliminary data.</text>
</comment>
<keyword evidence="6" id="KW-1185">Reference proteome</keyword>
<evidence type="ECO:0000313" key="5">
    <source>
        <dbReference type="EMBL" id="EHH00129.1"/>
    </source>
</evidence>
<evidence type="ECO:0000313" key="6">
    <source>
        <dbReference type="Proteomes" id="UP000003598"/>
    </source>
</evidence>
<dbReference type="InterPro" id="IPR006104">
    <property type="entry name" value="Glyco_hydro_2_N"/>
</dbReference>
<dbReference type="PANTHER" id="PTHR22901">
    <property type="entry name" value="SIALATE O-ACETYLESTERASE"/>
    <property type="match status" value="1"/>
</dbReference>
<dbReference type="Gene3D" id="3.40.50.1110">
    <property type="entry name" value="SGNH hydrolase"/>
    <property type="match status" value="1"/>
</dbReference>
<dbReference type="Proteomes" id="UP000003598">
    <property type="component" value="Unassembled WGS sequence"/>
</dbReference>
<keyword evidence="2 5" id="KW-0378">Hydrolase</keyword>
<dbReference type="GO" id="GO:0005975">
    <property type="term" value="P:carbohydrate metabolic process"/>
    <property type="evidence" value="ECO:0007669"/>
    <property type="project" value="InterPro"/>
</dbReference>
<dbReference type="EMBL" id="AFFY01000025">
    <property type="protein sequence ID" value="EHH00129.1"/>
    <property type="molecule type" value="Genomic_DNA"/>
</dbReference>
<dbReference type="RefSeq" id="WP_008620446.1">
    <property type="nucleotide sequence ID" value="NZ_JH376599.1"/>
</dbReference>
<evidence type="ECO:0000259" key="4">
    <source>
        <dbReference type="Pfam" id="PF03629"/>
    </source>
</evidence>
<dbReference type="SUPFAM" id="SSF52266">
    <property type="entry name" value="SGNH hydrolase"/>
    <property type="match status" value="1"/>
</dbReference>
<dbReference type="Pfam" id="PF02837">
    <property type="entry name" value="Glyco_hydro_2_N"/>
    <property type="match status" value="1"/>
</dbReference>
<dbReference type="Gene3D" id="2.60.120.260">
    <property type="entry name" value="Galactose-binding domain-like"/>
    <property type="match status" value="1"/>
</dbReference>
<dbReference type="InterPro" id="IPR008979">
    <property type="entry name" value="Galactose-bd-like_sf"/>
</dbReference>
<dbReference type="AlphaFoldDB" id="G5SRY7"/>
<gene>
    <name evidence="5" type="ORF">HMPREF9441_02136</name>
</gene>
<dbReference type="OrthoDB" id="9816001at2"/>
<dbReference type="Pfam" id="PF03629">
    <property type="entry name" value="SASA"/>
    <property type="match status" value="1"/>
</dbReference>
<protein>
    <submittedName>
        <fullName evidence="5">Glycosyl hydrolase family 2, sugar binding domain protein</fullName>
    </submittedName>
</protein>
<accession>G5SRY7</accession>
<dbReference type="SUPFAM" id="SSF49785">
    <property type="entry name" value="Galactose-binding domain-like"/>
    <property type="match status" value="1"/>
</dbReference>
<dbReference type="InterPro" id="IPR005181">
    <property type="entry name" value="SASA"/>
</dbReference>
<organism evidence="5 6">
    <name type="scientific">Paraprevotella clara YIT 11840</name>
    <dbReference type="NCBI Taxonomy" id="762968"/>
    <lineage>
        <taxon>Bacteria</taxon>
        <taxon>Pseudomonadati</taxon>
        <taxon>Bacteroidota</taxon>
        <taxon>Bacteroidia</taxon>
        <taxon>Bacteroidales</taxon>
        <taxon>Prevotellaceae</taxon>
        <taxon>Paraprevotella</taxon>
    </lineage>
</organism>
<feature type="domain" description="Glycosyl hydrolases family 2 sugar binding" evidence="3">
    <location>
        <begin position="261"/>
        <end position="386"/>
    </location>
</feature>
<dbReference type="GO" id="GO:0004553">
    <property type="term" value="F:hydrolase activity, hydrolyzing O-glycosyl compounds"/>
    <property type="evidence" value="ECO:0007669"/>
    <property type="project" value="InterPro"/>
</dbReference>
<name>G5SRY7_9BACT</name>
<dbReference type="HOGENOM" id="CLU_015150_2_0_10"/>
<feature type="domain" description="Sialate O-acetylesterase" evidence="4">
    <location>
        <begin position="428"/>
        <end position="535"/>
    </location>
</feature>
<dbReference type="InterPro" id="IPR036514">
    <property type="entry name" value="SGNH_hydro_sf"/>
</dbReference>
<evidence type="ECO:0000256" key="1">
    <source>
        <dbReference type="ARBA" id="ARBA00007401"/>
    </source>
</evidence>
<dbReference type="InterPro" id="IPR039329">
    <property type="entry name" value="SIAE"/>
</dbReference>
<dbReference type="GO" id="GO:0001681">
    <property type="term" value="F:sialate O-acetylesterase activity"/>
    <property type="evidence" value="ECO:0007669"/>
    <property type="project" value="InterPro"/>
</dbReference>
<dbReference type="PANTHER" id="PTHR22901:SF0">
    <property type="entry name" value="SIALATE O-ACETYLESTERASE"/>
    <property type="match status" value="1"/>
</dbReference>
<sequence>MDILVEKNGRYEPKPIVLDRRTEGQKKVTTTKFVLLLFCLKKVSPVLLFLAGLVGGGEGWAAVRLPKLVGDRMVLQRETELKIWGWADPGEKVTVRFRDTPYYTEADGTGKWYVMLPPQQPGGPFLMEVNEKVIRDVLVGDVYLCGGQSNQETPIERLVEKFPEIPVSNNHMIRHYKVPSQDVTDGVREEIAGDAVWHSATASEVMNWTSLAYFFATEVWNRYHVPVGMLVASKGGTDIESWISQERLKDFPRLLVDEEAVCKVKESRQDKGSGRWNQKDFDDSDWAETEVPGTWDERGIRTKGSVWYRKTFDLPSSMVGRHARIYMGRMADGDSVFVNGHLVGTTSYFGPPRKYDIPAGVLVQGKNNVTLKLTAMNGHGEIVPDKPYVIRGDEDSVSLCGTWKYKVGIDRTGVEEYVERLRQQKMVGSGLYNGMIYPIRDWKVRGAIWYQGENNAGRAGEYASLLKSLIADWRESWQMPDMPFLLVQLPNYMKKHDRPTDSGWARLREAQLQAASEVPYTALAVTYDVGEWNDIHPLDKKSVAQRLFLGARKLIYGEKVVCSGPIYKGMEVDGDRVVISFTEVGRGLASRGGDLKHFAVAGEDRKFVWTDAVIKGNKVVVSSKDVKHPVAVRYAWSDNPSDANLCNKDGLLAAPFRTDNW</sequence>
<proteinExistence type="inferred from homology"/>
<dbReference type="GeneID" id="93557586"/>
<evidence type="ECO:0000259" key="3">
    <source>
        <dbReference type="Pfam" id="PF02837"/>
    </source>
</evidence>
<dbReference type="PATRIC" id="fig|762968.3.peg.1897"/>
<evidence type="ECO:0000256" key="2">
    <source>
        <dbReference type="ARBA" id="ARBA00022801"/>
    </source>
</evidence>
<comment type="similarity">
    <text evidence="1">Belongs to the glycosyl hydrolase 2 family.</text>
</comment>
<dbReference type="eggNOG" id="COG3250">
    <property type="taxonomic scope" value="Bacteria"/>
</dbReference>
<dbReference type="STRING" id="762968.HMPREF9441_02136"/>
<reference evidence="5 6" key="1">
    <citation type="submission" date="2011-03" db="EMBL/GenBank/DDBJ databases">
        <authorList>
            <person name="Weinstock G."/>
            <person name="Sodergren E."/>
            <person name="Clifton S."/>
            <person name="Fulton L."/>
            <person name="Fulton B."/>
            <person name="Courtney L."/>
            <person name="Fronick C."/>
            <person name="Harrison M."/>
            <person name="Strong C."/>
            <person name="Farmer C."/>
            <person name="Delahaunty K."/>
            <person name="Markovic C."/>
            <person name="Hall O."/>
            <person name="Minx P."/>
            <person name="Tomlinson C."/>
            <person name="Mitreva M."/>
            <person name="Hou S."/>
            <person name="Chen J."/>
            <person name="Wollam A."/>
            <person name="Pepin K.H."/>
            <person name="Johnson M."/>
            <person name="Bhonagiri V."/>
            <person name="Zhang X."/>
            <person name="Suruliraj S."/>
            <person name="Warren W."/>
            <person name="Chinwalla A."/>
            <person name="Mardis E.R."/>
            <person name="Wilson R.K."/>
        </authorList>
    </citation>
    <scope>NUCLEOTIDE SEQUENCE [LARGE SCALE GENOMIC DNA]</scope>
    <source>
        <strain evidence="5 6">YIT 11840</strain>
    </source>
</reference>